<evidence type="ECO:0000256" key="1">
    <source>
        <dbReference type="SAM" id="Phobius"/>
    </source>
</evidence>
<dbReference type="GO" id="GO:0016787">
    <property type="term" value="F:hydrolase activity"/>
    <property type="evidence" value="ECO:0007669"/>
    <property type="project" value="UniProtKB-KW"/>
</dbReference>
<feature type="domain" description="AB hydrolase-1" evidence="2">
    <location>
        <begin position="82"/>
        <end position="198"/>
    </location>
</feature>
<evidence type="ECO:0000313" key="4">
    <source>
        <dbReference type="Proteomes" id="UP000664480"/>
    </source>
</evidence>
<dbReference type="Pfam" id="PF12697">
    <property type="entry name" value="Abhydrolase_6"/>
    <property type="match status" value="1"/>
</dbReference>
<dbReference type="PANTHER" id="PTHR43798:SF33">
    <property type="entry name" value="HYDROLASE, PUTATIVE (AFU_ORTHOLOGUE AFUA_2G14860)-RELATED"/>
    <property type="match status" value="1"/>
</dbReference>
<sequence length="357" mass="40161">MLRKIFLGIFTGAMVLAILYMLGPNVKKKQLTINFPEVPTRVQEIQSYVNEREDTVVGLKPDNEAYIVWADSTNKRKTPYSIVYIHGFGASPMEGDPVHRFLAAHFGANLFVTRLPEHGIKRANGMEYLSAQALADAAGEAFQMGQSLGDSVIVVGTSMGGALTLLLASQQPTIKAVVVYSPAIRDNGNKLEAFFTPWAQQLMIWTMMDDKVIHQNRTGEKALYWSEDYHINGYESLAVLMYSMMNKQTYSKIHQPLFLGYYYKSEEEQDFVVSVPEMLNMYEELGTPDALKRKEAFPEAGDHVIGSSITSKDWEGVLFKTIDFLENVAKVPSRADFQQKVNELNEMEEELNSINGN</sequence>
<evidence type="ECO:0000259" key="2">
    <source>
        <dbReference type="Pfam" id="PF12697"/>
    </source>
</evidence>
<evidence type="ECO:0000313" key="3">
    <source>
        <dbReference type="EMBL" id="MBN7816145.1"/>
    </source>
</evidence>
<organism evidence="3 4">
    <name type="scientific">Algoriphagus pacificus</name>
    <dbReference type="NCBI Taxonomy" id="2811234"/>
    <lineage>
        <taxon>Bacteria</taxon>
        <taxon>Pseudomonadati</taxon>
        <taxon>Bacteroidota</taxon>
        <taxon>Cytophagia</taxon>
        <taxon>Cytophagales</taxon>
        <taxon>Cyclobacteriaceae</taxon>
        <taxon>Algoriphagus</taxon>
    </lineage>
</organism>
<keyword evidence="3" id="KW-0378">Hydrolase</keyword>
<dbReference type="InterPro" id="IPR029058">
    <property type="entry name" value="AB_hydrolase_fold"/>
</dbReference>
<dbReference type="EMBL" id="JAFKCU010000002">
    <property type="protein sequence ID" value="MBN7816145.1"/>
    <property type="molecule type" value="Genomic_DNA"/>
</dbReference>
<dbReference type="InterPro" id="IPR050266">
    <property type="entry name" value="AB_hydrolase_sf"/>
</dbReference>
<dbReference type="Gene3D" id="3.40.50.1820">
    <property type="entry name" value="alpha/beta hydrolase"/>
    <property type="match status" value="1"/>
</dbReference>
<proteinExistence type="predicted"/>
<dbReference type="PANTHER" id="PTHR43798">
    <property type="entry name" value="MONOACYLGLYCEROL LIPASE"/>
    <property type="match status" value="1"/>
</dbReference>
<dbReference type="InterPro" id="IPR000073">
    <property type="entry name" value="AB_hydrolase_1"/>
</dbReference>
<protein>
    <submittedName>
        <fullName evidence="3">Alpha/beta fold hydrolase</fullName>
    </submittedName>
</protein>
<keyword evidence="4" id="KW-1185">Reference proteome</keyword>
<keyword evidence="1" id="KW-1133">Transmembrane helix</keyword>
<accession>A0ABS3CIS2</accession>
<keyword evidence="1" id="KW-0812">Transmembrane</keyword>
<dbReference type="SUPFAM" id="SSF53474">
    <property type="entry name" value="alpha/beta-Hydrolases"/>
    <property type="match status" value="1"/>
</dbReference>
<keyword evidence="1" id="KW-0472">Membrane</keyword>
<reference evidence="3 4" key="1">
    <citation type="submission" date="2021-03" db="EMBL/GenBank/DDBJ databases">
        <title>novel species isolated from a fishpond in China.</title>
        <authorList>
            <person name="Lu H."/>
            <person name="Cai Z."/>
        </authorList>
    </citation>
    <scope>NUCLEOTIDE SEQUENCE [LARGE SCALE GENOMIC DNA]</scope>
    <source>
        <strain evidence="3 4">YJ13C</strain>
    </source>
</reference>
<dbReference type="Proteomes" id="UP000664480">
    <property type="component" value="Unassembled WGS sequence"/>
</dbReference>
<gene>
    <name evidence="3" type="ORF">J0A69_11925</name>
</gene>
<dbReference type="RefSeq" id="WP_206586778.1">
    <property type="nucleotide sequence ID" value="NZ_JAFKCU010000002.1"/>
</dbReference>
<feature type="transmembrane region" description="Helical" evidence="1">
    <location>
        <begin position="5"/>
        <end position="23"/>
    </location>
</feature>
<name>A0ABS3CIS2_9BACT</name>
<comment type="caution">
    <text evidence="3">The sequence shown here is derived from an EMBL/GenBank/DDBJ whole genome shotgun (WGS) entry which is preliminary data.</text>
</comment>